<dbReference type="OrthoDB" id="10653853at2759"/>
<dbReference type="Proteomes" id="UP000649617">
    <property type="component" value="Unassembled WGS sequence"/>
</dbReference>
<dbReference type="EMBL" id="CAJNIZ010033833">
    <property type="protein sequence ID" value="CAE7548276.1"/>
    <property type="molecule type" value="Genomic_DNA"/>
</dbReference>
<evidence type="ECO:0000313" key="2">
    <source>
        <dbReference type="EMBL" id="CAE7548276.1"/>
    </source>
</evidence>
<organism evidence="2 3">
    <name type="scientific">Symbiodinium pilosum</name>
    <name type="common">Dinoflagellate</name>
    <dbReference type="NCBI Taxonomy" id="2952"/>
    <lineage>
        <taxon>Eukaryota</taxon>
        <taxon>Sar</taxon>
        <taxon>Alveolata</taxon>
        <taxon>Dinophyceae</taxon>
        <taxon>Suessiales</taxon>
        <taxon>Symbiodiniaceae</taxon>
        <taxon>Symbiodinium</taxon>
    </lineage>
</organism>
<feature type="compositionally biased region" description="Low complexity" evidence="1">
    <location>
        <begin position="74"/>
        <end position="85"/>
    </location>
</feature>
<keyword evidence="3" id="KW-1185">Reference proteome</keyword>
<protein>
    <submittedName>
        <fullName evidence="2">Uncharacterized protein</fullName>
    </submittedName>
</protein>
<name>A0A812TRL7_SYMPI</name>
<sequence>MDWWMARLQTAKAKAASSKPVVTTRPSALRTRPKASVATPAFDKSLVASGIDPDSAEAILAALGTGGAARQARLAGSHGGSAPSGPTLPVPAALDDGLGNEVGEPVVEEESQERGLADALLKLTAVLSELHPAKKPSGLEAVLGNLAVTASSSDSTGVSAARPSRKNAQARLALRTALRDQPLHFAAHVEAEVTRKVGEIVRAISVAGSATAVPYRTYMEHRAFVSGHRPTQQWLWILSGIGEALTAGRLEEARARVALGVVYGGQVCLDGGHSAMAGELLFED</sequence>
<reference evidence="2" key="1">
    <citation type="submission" date="2021-02" db="EMBL/GenBank/DDBJ databases">
        <authorList>
            <person name="Dougan E. K."/>
            <person name="Rhodes N."/>
            <person name="Thang M."/>
            <person name="Chan C."/>
        </authorList>
    </citation>
    <scope>NUCLEOTIDE SEQUENCE</scope>
</reference>
<evidence type="ECO:0000256" key="1">
    <source>
        <dbReference type="SAM" id="MobiDB-lite"/>
    </source>
</evidence>
<gene>
    <name evidence="2" type="ORF">SPIL2461_LOCUS14553</name>
</gene>
<dbReference type="AlphaFoldDB" id="A0A812TRL7"/>
<proteinExistence type="predicted"/>
<feature type="region of interest" description="Disordered" evidence="1">
    <location>
        <begin position="74"/>
        <end position="111"/>
    </location>
</feature>
<accession>A0A812TRL7</accession>
<feature type="non-terminal residue" evidence="2">
    <location>
        <position position="284"/>
    </location>
</feature>
<comment type="caution">
    <text evidence="2">The sequence shown here is derived from an EMBL/GenBank/DDBJ whole genome shotgun (WGS) entry which is preliminary data.</text>
</comment>
<evidence type="ECO:0000313" key="3">
    <source>
        <dbReference type="Proteomes" id="UP000649617"/>
    </source>
</evidence>